<evidence type="ECO:0000256" key="1">
    <source>
        <dbReference type="ARBA" id="ARBA00004496"/>
    </source>
</evidence>
<dbReference type="PANTHER" id="PTHR33238">
    <property type="entry name" value="IRON (METAL) DEPENDENT REPRESSOR, DTXR FAMILY"/>
    <property type="match status" value="1"/>
</dbReference>
<dbReference type="SUPFAM" id="SSF50037">
    <property type="entry name" value="C-terminal domain of transcriptional repressors"/>
    <property type="match status" value="1"/>
</dbReference>
<dbReference type="Proteomes" id="UP000535890">
    <property type="component" value="Unassembled WGS sequence"/>
</dbReference>
<dbReference type="Gene3D" id="1.10.60.10">
    <property type="entry name" value="Iron dependent repressor, metal binding and dimerisation domain"/>
    <property type="match status" value="1"/>
</dbReference>
<organism evidence="14 15">
    <name type="scientific">Actinomycetospora corticicola</name>
    <dbReference type="NCBI Taxonomy" id="663602"/>
    <lineage>
        <taxon>Bacteria</taxon>
        <taxon>Bacillati</taxon>
        <taxon>Actinomycetota</taxon>
        <taxon>Actinomycetes</taxon>
        <taxon>Pseudonocardiales</taxon>
        <taxon>Pseudonocardiaceae</taxon>
        <taxon>Actinomycetospora</taxon>
    </lineage>
</organism>
<evidence type="ECO:0000256" key="7">
    <source>
        <dbReference type="ARBA" id="ARBA00023015"/>
    </source>
</evidence>
<evidence type="ECO:0000313" key="14">
    <source>
        <dbReference type="EMBL" id="NYD38735.1"/>
    </source>
</evidence>
<dbReference type="Pfam" id="PF04023">
    <property type="entry name" value="FeoA"/>
    <property type="match status" value="1"/>
</dbReference>
<evidence type="ECO:0000256" key="8">
    <source>
        <dbReference type="ARBA" id="ARBA00023125"/>
    </source>
</evidence>
<keyword evidence="15" id="KW-1185">Reference proteome</keyword>
<keyword evidence="8" id="KW-0238">DNA-binding</keyword>
<evidence type="ECO:0000256" key="3">
    <source>
        <dbReference type="ARBA" id="ARBA00011738"/>
    </source>
</evidence>
<evidence type="ECO:0000256" key="4">
    <source>
        <dbReference type="ARBA" id="ARBA00022490"/>
    </source>
</evidence>
<dbReference type="EMBL" id="JACCBN010000001">
    <property type="protein sequence ID" value="NYD38735.1"/>
    <property type="molecule type" value="Genomic_DNA"/>
</dbReference>
<dbReference type="InterPro" id="IPR036421">
    <property type="entry name" value="Fe_dep_repressor_sf"/>
</dbReference>
<dbReference type="Gene3D" id="1.10.10.10">
    <property type="entry name" value="Winged helix-like DNA-binding domain superfamily/Winged helix DNA-binding domain"/>
    <property type="match status" value="1"/>
</dbReference>
<comment type="caution">
    <text evidence="14">The sequence shown here is derived from an EMBL/GenBank/DDBJ whole genome shotgun (WGS) entry which is preliminary data.</text>
</comment>
<protein>
    <recommendedName>
        <fullName evidence="12">Manganese transport regulator</fullName>
    </recommendedName>
</protein>
<keyword evidence="7" id="KW-0805">Transcription regulation</keyword>
<keyword evidence="11" id="KW-0464">Manganese</keyword>
<dbReference type="GO" id="GO:0003677">
    <property type="term" value="F:DNA binding"/>
    <property type="evidence" value="ECO:0007669"/>
    <property type="project" value="UniProtKB-KW"/>
</dbReference>
<dbReference type="RefSeq" id="WP_179796133.1">
    <property type="nucleotide sequence ID" value="NZ_BAABHP010000013.1"/>
</dbReference>
<dbReference type="InterPro" id="IPR036390">
    <property type="entry name" value="WH_DNA-bd_sf"/>
</dbReference>
<name>A0A7Y9E0M5_9PSEU</name>
<dbReference type="InterPro" id="IPR036388">
    <property type="entry name" value="WH-like_DNA-bd_sf"/>
</dbReference>
<evidence type="ECO:0000256" key="12">
    <source>
        <dbReference type="ARBA" id="ARBA00032593"/>
    </source>
</evidence>
<feature type="domain" description="HTH dtxR-type" evidence="13">
    <location>
        <begin position="1"/>
        <end position="66"/>
    </location>
</feature>
<evidence type="ECO:0000313" key="15">
    <source>
        <dbReference type="Proteomes" id="UP000535890"/>
    </source>
</evidence>
<dbReference type="SMART" id="SM00529">
    <property type="entry name" value="HTH_DTXR"/>
    <property type="match status" value="1"/>
</dbReference>
<dbReference type="GO" id="GO:0005737">
    <property type="term" value="C:cytoplasm"/>
    <property type="evidence" value="ECO:0007669"/>
    <property type="project" value="UniProtKB-SubCell"/>
</dbReference>
<dbReference type="InterPro" id="IPR022687">
    <property type="entry name" value="HTH_DTXR"/>
</dbReference>
<proteinExistence type="inferred from homology"/>
<evidence type="ECO:0000256" key="5">
    <source>
        <dbReference type="ARBA" id="ARBA00022491"/>
    </source>
</evidence>
<comment type="similarity">
    <text evidence="2">Belongs to the DtxR/MntR family.</text>
</comment>
<reference evidence="14 15" key="1">
    <citation type="submission" date="2020-07" db="EMBL/GenBank/DDBJ databases">
        <title>Sequencing the genomes of 1000 actinobacteria strains.</title>
        <authorList>
            <person name="Klenk H.-P."/>
        </authorList>
    </citation>
    <scope>NUCLEOTIDE SEQUENCE [LARGE SCALE GENOMIC DNA]</scope>
    <source>
        <strain evidence="14 15">DSM 45772</strain>
    </source>
</reference>
<dbReference type="GO" id="GO:0045892">
    <property type="term" value="P:negative regulation of DNA-templated transcription"/>
    <property type="evidence" value="ECO:0007669"/>
    <property type="project" value="TreeGrafter"/>
</dbReference>
<dbReference type="InterPro" id="IPR038157">
    <property type="entry name" value="FeoA_core_dom"/>
</dbReference>
<dbReference type="InterPro" id="IPR001367">
    <property type="entry name" value="Fe_dep_repressor"/>
</dbReference>
<dbReference type="FunFam" id="1.10.60.10:FF:000004">
    <property type="entry name" value="DtxR family transcriptional regulator"/>
    <property type="match status" value="1"/>
</dbReference>
<gene>
    <name evidence="14" type="ORF">BJ983_004837</name>
</gene>
<dbReference type="Pfam" id="PF01325">
    <property type="entry name" value="Fe_dep_repress"/>
    <property type="match status" value="1"/>
</dbReference>
<evidence type="ECO:0000256" key="10">
    <source>
        <dbReference type="ARBA" id="ARBA00023163"/>
    </source>
</evidence>
<dbReference type="InterPro" id="IPR022689">
    <property type="entry name" value="Iron_dep_repressor"/>
</dbReference>
<dbReference type="AlphaFoldDB" id="A0A7Y9E0M5"/>
<keyword evidence="10" id="KW-0804">Transcription</keyword>
<comment type="subcellular location">
    <subcellularLocation>
        <location evidence="1">Cytoplasm</location>
    </subcellularLocation>
</comment>
<evidence type="ECO:0000259" key="13">
    <source>
        <dbReference type="PROSITE" id="PS50944"/>
    </source>
</evidence>
<dbReference type="Gene3D" id="2.30.30.90">
    <property type="match status" value="1"/>
</dbReference>
<dbReference type="InterPro" id="IPR050536">
    <property type="entry name" value="DtxR_MntR_Metal-Reg"/>
</dbReference>
<evidence type="ECO:0000256" key="11">
    <source>
        <dbReference type="ARBA" id="ARBA00023211"/>
    </source>
</evidence>
<keyword evidence="4" id="KW-0963">Cytoplasm</keyword>
<dbReference type="SUPFAM" id="SSF47979">
    <property type="entry name" value="Iron-dependent repressor protein, dimerization domain"/>
    <property type="match status" value="1"/>
</dbReference>
<comment type="subunit">
    <text evidence="3">Homodimer.</text>
</comment>
<keyword evidence="6" id="KW-0408">Iron</keyword>
<dbReference type="InterPro" id="IPR007167">
    <property type="entry name" value="Fe-transptr_FeoA-like"/>
</dbReference>
<dbReference type="GO" id="GO:0046914">
    <property type="term" value="F:transition metal ion binding"/>
    <property type="evidence" value="ECO:0007669"/>
    <property type="project" value="InterPro"/>
</dbReference>
<dbReference type="SMART" id="SM00899">
    <property type="entry name" value="FeoA"/>
    <property type="match status" value="1"/>
</dbReference>
<keyword evidence="5" id="KW-0678">Repressor</keyword>
<dbReference type="GO" id="GO:0003700">
    <property type="term" value="F:DNA-binding transcription factor activity"/>
    <property type="evidence" value="ECO:0007669"/>
    <property type="project" value="InterPro"/>
</dbReference>
<dbReference type="PANTHER" id="PTHR33238:SF11">
    <property type="entry name" value="TRANSCRIPTIONAL REGULATOR MNTR"/>
    <property type="match status" value="1"/>
</dbReference>
<dbReference type="PROSITE" id="PS50944">
    <property type="entry name" value="HTH_DTXR"/>
    <property type="match status" value="1"/>
</dbReference>
<dbReference type="Pfam" id="PF02742">
    <property type="entry name" value="Fe_dep_repr_C"/>
    <property type="match status" value="1"/>
</dbReference>
<dbReference type="GO" id="GO:0046983">
    <property type="term" value="F:protein dimerization activity"/>
    <property type="evidence" value="ECO:0007669"/>
    <property type="project" value="InterPro"/>
</dbReference>
<dbReference type="InterPro" id="IPR008988">
    <property type="entry name" value="Transcriptional_repressor_C"/>
</dbReference>
<sequence>MDGGHSAAVDDYVKAVYKLVESEGTATTSRIALRLGLSASSVSGMARKLADLGLVEHRPYAGLTLTEAGRRHALSMLRRHRLIETFLVQELGYGWDEVQDEAEVLEHYVSDTFLARIDAKLGHPRVDPHGDPIPDVEGRTVEQEACVLSLLEPGTTGLLVRVDEEDPAVLRHLKERGFGLGTEVRMRGRHPFGGSFIVSLGGDTDEHLLGPELAAAMWVAGGDQVR</sequence>
<evidence type="ECO:0000256" key="2">
    <source>
        <dbReference type="ARBA" id="ARBA00007871"/>
    </source>
</evidence>
<evidence type="ECO:0000256" key="9">
    <source>
        <dbReference type="ARBA" id="ARBA00023159"/>
    </source>
</evidence>
<evidence type="ECO:0000256" key="6">
    <source>
        <dbReference type="ARBA" id="ARBA00023004"/>
    </source>
</evidence>
<dbReference type="SUPFAM" id="SSF46785">
    <property type="entry name" value="Winged helix' DNA-binding domain"/>
    <property type="match status" value="1"/>
</dbReference>
<keyword evidence="9" id="KW-0010">Activator</keyword>
<accession>A0A7Y9E0M5</accession>